<evidence type="ECO:0000256" key="1">
    <source>
        <dbReference type="ARBA" id="ARBA00022679"/>
    </source>
</evidence>
<dbReference type="InterPro" id="IPR016181">
    <property type="entry name" value="Acyl_CoA_acyltransferase"/>
</dbReference>
<sequence>MGSDAPSIRNARPEDAPRLAAAERAIARVPGMLASRPDEIDDDAVRRMIVDLEERGRGIFLVAERAGTLVGHALLESLSLAVTSHVVRLTIAVHEGHQRQGVGRALMNELLRWARSNPRVEKVELQVRSSNDRAIALYRSLGFVEEGRKTRRLKIGPNVYIDDIYMALWVGP</sequence>
<dbReference type="PROSITE" id="PS51186">
    <property type="entry name" value="GNAT"/>
    <property type="match status" value="1"/>
</dbReference>
<keyword evidence="1" id="KW-0808">Transferase</keyword>
<keyword evidence="2" id="KW-0012">Acyltransferase</keyword>
<reference evidence="4 5" key="1">
    <citation type="submission" date="2022-11" db="EMBL/GenBank/DDBJ databases">
        <title>Minimal conservation of predation-associated metabolite biosynthetic gene clusters underscores biosynthetic potential of Myxococcota including descriptions for ten novel species: Archangium lansinium sp. nov., Myxococcus landrumus sp. nov., Nannocystis bai.</title>
        <authorList>
            <person name="Ahearne A."/>
            <person name="Stevens C."/>
            <person name="Dowd S."/>
        </authorList>
    </citation>
    <scope>NUCLEOTIDE SEQUENCE [LARGE SCALE GENOMIC DNA]</scope>
    <source>
        <strain evidence="4 5">RJM3</strain>
    </source>
</reference>
<evidence type="ECO:0000256" key="2">
    <source>
        <dbReference type="ARBA" id="ARBA00023315"/>
    </source>
</evidence>
<dbReference type="EMBL" id="JAQNDO010000001">
    <property type="protein sequence ID" value="MDC0745446.1"/>
    <property type="molecule type" value="Genomic_DNA"/>
</dbReference>
<keyword evidence="5" id="KW-1185">Reference proteome</keyword>
<organism evidence="4 5">
    <name type="scientific">Polyangium mundeleinium</name>
    <dbReference type="NCBI Taxonomy" id="2995306"/>
    <lineage>
        <taxon>Bacteria</taxon>
        <taxon>Pseudomonadati</taxon>
        <taxon>Myxococcota</taxon>
        <taxon>Polyangia</taxon>
        <taxon>Polyangiales</taxon>
        <taxon>Polyangiaceae</taxon>
        <taxon>Polyangium</taxon>
    </lineage>
</organism>
<dbReference type="PANTHER" id="PTHR43877">
    <property type="entry name" value="AMINOALKYLPHOSPHONATE N-ACETYLTRANSFERASE-RELATED-RELATED"/>
    <property type="match status" value="1"/>
</dbReference>
<dbReference type="InterPro" id="IPR000182">
    <property type="entry name" value="GNAT_dom"/>
</dbReference>
<name>A0ABT5EUJ5_9BACT</name>
<evidence type="ECO:0000313" key="5">
    <source>
        <dbReference type="Proteomes" id="UP001221411"/>
    </source>
</evidence>
<dbReference type="SUPFAM" id="SSF55729">
    <property type="entry name" value="Acyl-CoA N-acyltransferases (Nat)"/>
    <property type="match status" value="1"/>
</dbReference>
<dbReference type="Proteomes" id="UP001221411">
    <property type="component" value="Unassembled WGS sequence"/>
</dbReference>
<accession>A0ABT5EUJ5</accession>
<dbReference type="InterPro" id="IPR050832">
    <property type="entry name" value="Bact_Acetyltransf"/>
</dbReference>
<proteinExistence type="predicted"/>
<dbReference type="CDD" id="cd04301">
    <property type="entry name" value="NAT_SF"/>
    <property type="match status" value="1"/>
</dbReference>
<dbReference type="Gene3D" id="3.40.630.30">
    <property type="match status" value="1"/>
</dbReference>
<gene>
    <name evidence="4" type="ORF">POL67_29205</name>
</gene>
<protein>
    <submittedName>
        <fullName evidence="4">GNAT family N-acetyltransferase</fullName>
    </submittedName>
</protein>
<dbReference type="RefSeq" id="WP_271922953.1">
    <property type="nucleotide sequence ID" value="NZ_JAQNDO010000001.1"/>
</dbReference>
<evidence type="ECO:0000259" key="3">
    <source>
        <dbReference type="PROSITE" id="PS51186"/>
    </source>
</evidence>
<feature type="domain" description="N-acetyltransferase" evidence="3">
    <location>
        <begin position="6"/>
        <end position="171"/>
    </location>
</feature>
<dbReference type="Pfam" id="PF00583">
    <property type="entry name" value="Acetyltransf_1"/>
    <property type="match status" value="1"/>
</dbReference>
<comment type="caution">
    <text evidence="4">The sequence shown here is derived from an EMBL/GenBank/DDBJ whole genome shotgun (WGS) entry which is preliminary data.</text>
</comment>
<evidence type="ECO:0000313" key="4">
    <source>
        <dbReference type="EMBL" id="MDC0745446.1"/>
    </source>
</evidence>